<name>A0A382U5Q5_9ZZZZ</name>
<proteinExistence type="predicted"/>
<dbReference type="AlphaFoldDB" id="A0A382U5Q5"/>
<organism evidence="2">
    <name type="scientific">marine metagenome</name>
    <dbReference type="NCBI Taxonomy" id="408172"/>
    <lineage>
        <taxon>unclassified sequences</taxon>
        <taxon>metagenomes</taxon>
        <taxon>ecological metagenomes</taxon>
    </lineage>
</organism>
<evidence type="ECO:0000313" key="2">
    <source>
        <dbReference type="EMBL" id="SVD29610.1"/>
    </source>
</evidence>
<sequence>MKLILFLLSLFLTGNVFADVTGLICSGKQNLNLFYLIDVDREKVSYTNQLRKNWSSTKLIESSLVYLKWKEGSIPVWKVSIHRETLKMSKTESSGKVLDYACKVNSSDETIEGHEKAKEEQRKKNKI</sequence>
<feature type="compositionally biased region" description="Basic and acidic residues" evidence="1">
    <location>
        <begin position="111"/>
        <end position="127"/>
    </location>
</feature>
<evidence type="ECO:0000256" key="1">
    <source>
        <dbReference type="SAM" id="MobiDB-lite"/>
    </source>
</evidence>
<feature type="region of interest" description="Disordered" evidence="1">
    <location>
        <begin position="107"/>
        <end position="127"/>
    </location>
</feature>
<accession>A0A382U5Q5</accession>
<reference evidence="2" key="1">
    <citation type="submission" date="2018-05" db="EMBL/GenBank/DDBJ databases">
        <authorList>
            <person name="Lanie J.A."/>
            <person name="Ng W.-L."/>
            <person name="Kazmierczak K.M."/>
            <person name="Andrzejewski T.M."/>
            <person name="Davidsen T.M."/>
            <person name="Wayne K.J."/>
            <person name="Tettelin H."/>
            <person name="Glass J.I."/>
            <person name="Rusch D."/>
            <person name="Podicherti R."/>
            <person name="Tsui H.-C.T."/>
            <person name="Winkler M.E."/>
        </authorList>
    </citation>
    <scope>NUCLEOTIDE SEQUENCE</scope>
</reference>
<protein>
    <submittedName>
        <fullName evidence="2">Uncharacterized protein</fullName>
    </submittedName>
</protein>
<gene>
    <name evidence="2" type="ORF">METZ01_LOCUS382464</name>
</gene>
<dbReference type="EMBL" id="UINC01141710">
    <property type="protein sequence ID" value="SVD29610.1"/>
    <property type="molecule type" value="Genomic_DNA"/>
</dbReference>